<evidence type="ECO:0000313" key="5">
    <source>
        <dbReference type="EMBL" id="KAH0861116.1"/>
    </source>
</evidence>
<evidence type="ECO:0000256" key="3">
    <source>
        <dbReference type="SAM" id="Coils"/>
    </source>
</evidence>
<dbReference type="PROSITE" id="PS51371">
    <property type="entry name" value="CBS"/>
    <property type="match status" value="2"/>
</dbReference>
<reference evidence="5 6" key="1">
    <citation type="submission" date="2021-05" db="EMBL/GenBank/DDBJ databases">
        <title>Genome Assembly of Synthetic Allotetraploid Brassica napus Reveals Homoeologous Exchanges between Subgenomes.</title>
        <authorList>
            <person name="Davis J.T."/>
        </authorList>
    </citation>
    <scope>NUCLEOTIDE SEQUENCE [LARGE SCALE GENOMIC DNA]</scope>
    <source>
        <strain evidence="6">cv. Da-Ae</strain>
        <tissue evidence="5">Seedling</tissue>
    </source>
</reference>
<dbReference type="CDD" id="cd04623">
    <property type="entry name" value="CBS_pair_bac_euk"/>
    <property type="match status" value="1"/>
</dbReference>
<name>A0ABQ7Y1J4_BRANA</name>
<dbReference type="PANTHER" id="PTHR43080">
    <property type="entry name" value="CBS DOMAIN-CONTAINING PROTEIN CBSX3, MITOCHONDRIAL"/>
    <property type="match status" value="1"/>
</dbReference>
<feature type="coiled-coil region" evidence="3">
    <location>
        <begin position="83"/>
        <end position="132"/>
    </location>
</feature>
<feature type="coiled-coil region" evidence="3">
    <location>
        <begin position="237"/>
        <end position="264"/>
    </location>
</feature>
<evidence type="ECO:0000256" key="2">
    <source>
        <dbReference type="PROSITE-ProRule" id="PRU00703"/>
    </source>
</evidence>
<organism evidence="5 6">
    <name type="scientific">Brassica napus</name>
    <name type="common">Rape</name>
    <dbReference type="NCBI Taxonomy" id="3708"/>
    <lineage>
        <taxon>Eukaryota</taxon>
        <taxon>Viridiplantae</taxon>
        <taxon>Streptophyta</taxon>
        <taxon>Embryophyta</taxon>
        <taxon>Tracheophyta</taxon>
        <taxon>Spermatophyta</taxon>
        <taxon>Magnoliopsida</taxon>
        <taxon>eudicotyledons</taxon>
        <taxon>Gunneridae</taxon>
        <taxon>Pentapetalae</taxon>
        <taxon>rosids</taxon>
        <taxon>malvids</taxon>
        <taxon>Brassicales</taxon>
        <taxon>Brassicaceae</taxon>
        <taxon>Brassiceae</taxon>
        <taxon>Brassica</taxon>
    </lineage>
</organism>
<keyword evidence="1 2" id="KW-0129">CBS domain</keyword>
<dbReference type="SUPFAM" id="SSF54631">
    <property type="entry name" value="CBS-domain pair"/>
    <property type="match status" value="1"/>
</dbReference>
<keyword evidence="3" id="KW-0175">Coiled coil</keyword>
<feature type="domain" description="CBS" evidence="4">
    <location>
        <begin position="451"/>
        <end position="509"/>
    </location>
</feature>
<dbReference type="InterPro" id="IPR051257">
    <property type="entry name" value="Diverse_CBS-Domain"/>
</dbReference>
<dbReference type="InterPro" id="IPR000644">
    <property type="entry name" value="CBS_dom"/>
</dbReference>
<sequence>MARLFPSPVKVKGKKKKAMAEERVRDCDCERIINDHHGVGQLSDSPPRTIDSELRRREFLFSIGMSCYLLHLIATGREEIHKIVELRNNIEKLLECKNDEMRRKHQEFVELRNEIDKLLQNHNDDLRRKQQRFVSGKQEQSDVVETSSDYYYSPQLMETSLAVGVEGSFKHYVFKGKGKDFVGDMDQLEAELEAEFELLQIGHNQEKSEDSRGIRPLEEQQGVCPYELEKRLHELIEIRQEEKINELENALENAKKRLHVKEAEASWWKDIACIVSEHVPQPSRINPSSQTRQYPLSRVLKLPSPIRFFLQAQVKMQAVIRSFVSGGNVVRSSLLQHLRVVNPAIQPSVLSTRSESTQPARMEEHGFESTTISDVMNAKGKSADGSWLWCTTDDSVYDAVKSMTQHNVGALVVVKPGEQQSLAGIITERDYLRKIIVQGRSSKSTKVGDIMTEENKLITVTPETKVLVAMQLMTDNRIRHIPVIKDKGMIGMVSIGDVVRAVVTEHREELNRLNAFIQGGY</sequence>
<keyword evidence="6" id="KW-1185">Reference proteome</keyword>
<proteinExistence type="predicted"/>
<dbReference type="InterPro" id="IPR046342">
    <property type="entry name" value="CBS_dom_sf"/>
</dbReference>
<dbReference type="Pfam" id="PF00571">
    <property type="entry name" value="CBS"/>
    <property type="match status" value="2"/>
</dbReference>
<feature type="domain" description="CBS" evidence="4">
    <location>
        <begin position="376"/>
        <end position="442"/>
    </location>
</feature>
<dbReference type="Gene3D" id="3.10.580.10">
    <property type="entry name" value="CBS-domain"/>
    <property type="match status" value="1"/>
</dbReference>
<dbReference type="Proteomes" id="UP000824890">
    <property type="component" value="Unassembled WGS sequence"/>
</dbReference>
<gene>
    <name evidence="5" type="ORF">HID58_089377</name>
</gene>
<dbReference type="InterPro" id="IPR044725">
    <property type="entry name" value="CBSX3_CBS_dom"/>
</dbReference>
<dbReference type="EMBL" id="JAGKQM010000019">
    <property type="protein sequence ID" value="KAH0861116.1"/>
    <property type="molecule type" value="Genomic_DNA"/>
</dbReference>
<accession>A0ABQ7Y1J4</accession>
<dbReference type="PANTHER" id="PTHR43080:SF2">
    <property type="entry name" value="CBS DOMAIN-CONTAINING PROTEIN"/>
    <property type="match status" value="1"/>
</dbReference>
<protein>
    <recommendedName>
        <fullName evidence="4">CBS domain-containing protein</fullName>
    </recommendedName>
</protein>
<evidence type="ECO:0000313" key="6">
    <source>
        <dbReference type="Proteomes" id="UP000824890"/>
    </source>
</evidence>
<evidence type="ECO:0000256" key="1">
    <source>
        <dbReference type="ARBA" id="ARBA00023122"/>
    </source>
</evidence>
<evidence type="ECO:0000259" key="4">
    <source>
        <dbReference type="PROSITE" id="PS51371"/>
    </source>
</evidence>
<dbReference type="SMART" id="SM00116">
    <property type="entry name" value="CBS"/>
    <property type="match status" value="2"/>
</dbReference>
<comment type="caution">
    <text evidence="5">The sequence shown here is derived from an EMBL/GenBank/DDBJ whole genome shotgun (WGS) entry which is preliminary data.</text>
</comment>